<gene>
    <name evidence="2" type="ORF">IRI77_09035</name>
</gene>
<keyword evidence="3" id="KW-1185">Reference proteome</keyword>
<sequence>MDGNDYSVFSILPPYNNLHAQLIDPNGKLVKTPTNIRLTYEAVADPTGSINRSSAGKTNFWQYAQKLFGLTAPLAPEMGLAGHAMPGTSNASKPMTWQATSAQFVAEGVPITPYPDNPKGKGEKNYYPLMRLTARDATNKVLATADVVLPVSDEMACANCHASGSKYSTAMPKQWAFDPDPNKDYKLNILALHDERHGTKLKASQPVLCAGCHASNALGTTKGTPLTQVLHRKHAAIIETGTAADREACYNCHPGSVTKCLRGAMGNAGMQCQNCHGSMTQVGAAGRKGWIDEPGCENCHTGTAVKFAGQIRQRDAFSYAGGPLRPPADPRFATKTGVLYKASAGHGGLACEACHGPTHAEYPSSHDNDNLMVTRLQGHTGTLAECSTCHASLSSSSTAGPHGLHPLGASWVSQHGDRVEKQGSGACRDCHGGDLRGTVLSAALAPRSFQTERGTKTFAKGALIGCYSCHNGPNP</sequence>
<proteinExistence type="predicted"/>
<dbReference type="SUPFAM" id="SSF48695">
    <property type="entry name" value="Multiheme cytochromes"/>
    <property type="match status" value="1"/>
</dbReference>
<keyword evidence="1" id="KW-0732">Signal</keyword>
<dbReference type="InterPro" id="IPR036280">
    <property type="entry name" value="Multihaem_cyt_sf"/>
</dbReference>
<dbReference type="InterPro" id="IPR051829">
    <property type="entry name" value="Multiheme_Cytochr_ET"/>
</dbReference>
<evidence type="ECO:0000313" key="2">
    <source>
        <dbReference type="EMBL" id="QOY91955.1"/>
    </source>
</evidence>
<dbReference type="EMBL" id="CP063849">
    <property type="protein sequence ID" value="QOY91955.1"/>
    <property type="molecule type" value="Genomic_DNA"/>
</dbReference>
<name>A0A7S7NY52_PALFE</name>
<dbReference type="PANTHER" id="PTHR35038">
    <property type="entry name" value="DISSIMILATORY SULFITE REDUCTASE SIRA"/>
    <property type="match status" value="1"/>
</dbReference>
<evidence type="ECO:0000256" key="1">
    <source>
        <dbReference type="ARBA" id="ARBA00022729"/>
    </source>
</evidence>
<dbReference type="PANTHER" id="PTHR35038:SF8">
    <property type="entry name" value="C-TYPE POLYHEME CYTOCHROME OMCC"/>
    <property type="match status" value="1"/>
</dbReference>
<evidence type="ECO:0008006" key="4">
    <source>
        <dbReference type="Google" id="ProtNLM"/>
    </source>
</evidence>
<dbReference type="KEGG" id="pfer:IRI77_09035"/>
<dbReference type="AlphaFoldDB" id="A0A7S7NY52"/>
<reference evidence="2 3" key="1">
    <citation type="submission" date="2020-10" db="EMBL/GenBank/DDBJ databases">
        <title>Complete genome sequence of Paludibaculum fermentans P105T, a facultatively anaerobic acidobacterium capable of dissimilatory Fe(III) reduction.</title>
        <authorList>
            <person name="Dedysh S.N."/>
            <person name="Beletsky A.V."/>
            <person name="Kulichevskaya I.S."/>
            <person name="Mardanov A.V."/>
            <person name="Ravin N.V."/>
        </authorList>
    </citation>
    <scope>NUCLEOTIDE SEQUENCE [LARGE SCALE GENOMIC DNA]</scope>
    <source>
        <strain evidence="2 3">P105</strain>
    </source>
</reference>
<organism evidence="2 3">
    <name type="scientific">Paludibaculum fermentans</name>
    <dbReference type="NCBI Taxonomy" id="1473598"/>
    <lineage>
        <taxon>Bacteria</taxon>
        <taxon>Pseudomonadati</taxon>
        <taxon>Acidobacteriota</taxon>
        <taxon>Terriglobia</taxon>
        <taxon>Bryobacterales</taxon>
        <taxon>Bryobacteraceae</taxon>
        <taxon>Paludibaculum</taxon>
    </lineage>
</organism>
<accession>A0A7S7NY52</accession>
<dbReference type="Proteomes" id="UP000593892">
    <property type="component" value="Chromosome"/>
</dbReference>
<dbReference type="Gene3D" id="3.90.10.10">
    <property type="entry name" value="Cytochrome C3"/>
    <property type="match status" value="2"/>
</dbReference>
<evidence type="ECO:0000313" key="3">
    <source>
        <dbReference type="Proteomes" id="UP000593892"/>
    </source>
</evidence>
<protein>
    <recommendedName>
        <fullName evidence="4">Cytochrome C</fullName>
    </recommendedName>
</protein>